<dbReference type="PANTHER" id="PTHR14614">
    <property type="entry name" value="HEPATOCELLULAR CARCINOMA-ASSOCIATED ANTIGEN"/>
    <property type="match status" value="1"/>
</dbReference>
<dbReference type="Gene3D" id="3.40.50.150">
    <property type="entry name" value="Vaccinia Virus protein VP39"/>
    <property type="match status" value="1"/>
</dbReference>
<proteinExistence type="predicted"/>
<dbReference type="InterPro" id="IPR029063">
    <property type="entry name" value="SAM-dependent_MTases_sf"/>
</dbReference>
<dbReference type="InterPro" id="IPR019410">
    <property type="entry name" value="Methyltransf_16"/>
</dbReference>
<gene>
    <name evidence="1" type="ORF">CSSPJE1EN1_LOCUS22394</name>
</gene>
<accession>A0ABP0XEY6</accession>
<sequence>MKYAGYPVVDLTVAGETLRFEQDNGSMHVGTSVWPSSLVLVKWVEHILLKGGAGGGGAGAGGSASSSVVCEDIQPRTFSGKRGVDLGTGCGVAGLGLALLGLNVVLTDIAPVMPALKRNFKKNVSSTSLASAGKPGSQAGKVKIAQLYWENEKQIAALKPPFDYVIAADVVYLENIVEPLLSAMSALAGPHTIILLGYQIRQAEAHELFWRLCPDFFHIQQIPHTELHPDYAWDENDIYILKKK</sequence>
<organism evidence="1 2">
    <name type="scientific">Sphagnum jensenii</name>
    <dbReference type="NCBI Taxonomy" id="128206"/>
    <lineage>
        <taxon>Eukaryota</taxon>
        <taxon>Viridiplantae</taxon>
        <taxon>Streptophyta</taxon>
        <taxon>Embryophyta</taxon>
        <taxon>Bryophyta</taxon>
        <taxon>Sphagnophytina</taxon>
        <taxon>Sphagnopsida</taxon>
        <taxon>Sphagnales</taxon>
        <taxon>Sphagnaceae</taxon>
        <taxon>Sphagnum</taxon>
    </lineage>
</organism>
<keyword evidence="2" id="KW-1185">Reference proteome</keyword>
<reference evidence="1" key="1">
    <citation type="submission" date="2024-02" db="EMBL/GenBank/DDBJ databases">
        <authorList>
            <consortium name="ELIXIR-Norway"/>
            <consortium name="Elixir Norway"/>
        </authorList>
    </citation>
    <scope>NUCLEOTIDE SEQUENCE</scope>
</reference>
<dbReference type="Proteomes" id="UP001497444">
    <property type="component" value="Chromosome 8"/>
</dbReference>
<dbReference type="PANTHER" id="PTHR14614:SF7">
    <property type="entry name" value="OS05G0564100 PROTEIN"/>
    <property type="match status" value="1"/>
</dbReference>
<name>A0ABP0XEY6_9BRYO</name>
<protein>
    <submittedName>
        <fullName evidence="1">Uncharacterized protein</fullName>
    </submittedName>
</protein>
<dbReference type="Pfam" id="PF10294">
    <property type="entry name" value="Methyltransf_16"/>
    <property type="match status" value="1"/>
</dbReference>
<dbReference type="SUPFAM" id="SSF53335">
    <property type="entry name" value="S-adenosyl-L-methionine-dependent methyltransferases"/>
    <property type="match status" value="1"/>
</dbReference>
<evidence type="ECO:0000313" key="2">
    <source>
        <dbReference type="Proteomes" id="UP001497444"/>
    </source>
</evidence>
<evidence type="ECO:0000313" key="1">
    <source>
        <dbReference type="EMBL" id="CAK9276916.1"/>
    </source>
</evidence>
<dbReference type="EMBL" id="OZ020103">
    <property type="protein sequence ID" value="CAK9276916.1"/>
    <property type="molecule type" value="Genomic_DNA"/>
</dbReference>